<dbReference type="GO" id="GO:0005737">
    <property type="term" value="C:cytoplasm"/>
    <property type="evidence" value="ECO:0007669"/>
    <property type="project" value="TreeGrafter"/>
</dbReference>
<keyword evidence="2" id="KW-0378">Hydrolase</keyword>
<keyword evidence="4" id="KW-0472">Membrane</keyword>
<dbReference type="GO" id="GO:0004806">
    <property type="term" value="F:triacylglycerol lipase activity"/>
    <property type="evidence" value="ECO:0007669"/>
    <property type="project" value="TreeGrafter"/>
</dbReference>
<feature type="region of interest" description="Disordered" evidence="3">
    <location>
        <begin position="72"/>
        <end position="100"/>
    </location>
</feature>
<dbReference type="EMBL" id="CADCUE010000134">
    <property type="protein sequence ID" value="CAA9335360.1"/>
    <property type="molecule type" value="Genomic_DNA"/>
</dbReference>
<dbReference type="InterPro" id="IPR033562">
    <property type="entry name" value="PLPL"/>
</dbReference>
<protein>
    <recommendedName>
        <fullName evidence="5">PNPLA domain-containing protein</fullName>
    </recommendedName>
</protein>
<feature type="transmembrane region" description="Helical" evidence="4">
    <location>
        <begin position="6"/>
        <end position="25"/>
    </location>
</feature>
<dbReference type="GO" id="GO:0005811">
    <property type="term" value="C:lipid droplet"/>
    <property type="evidence" value="ECO:0007669"/>
    <property type="project" value="TreeGrafter"/>
</dbReference>
<dbReference type="PROSITE" id="PS51635">
    <property type="entry name" value="PNPLA"/>
    <property type="match status" value="1"/>
</dbReference>
<feature type="active site" description="Nucleophile" evidence="2">
    <location>
        <position position="43"/>
    </location>
</feature>
<dbReference type="Gene3D" id="3.40.1090.10">
    <property type="entry name" value="Cytosolic phospholipase A2 catalytic domain"/>
    <property type="match status" value="2"/>
</dbReference>
<dbReference type="PANTHER" id="PTHR12406:SF7">
    <property type="entry name" value="PATATIN-LIKE PHOSPHOLIPASE DOMAIN-CONTAINING PROTEIN 4"/>
    <property type="match status" value="1"/>
</dbReference>
<dbReference type="GO" id="GO:0055088">
    <property type="term" value="P:lipid homeostasis"/>
    <property type="evidence" value="ECO:0007669"/>
    <property type="project" value="TreeGrafter"/>
</dbReference>
<feature type="short sequence motif" description="GXSXG" evidence="2">
    <location>
        <begin position="41"/>
        <end position="45"/>
    </location>
</feature>
<evidence type="ECO:0000313" key="6">
    <source>
        <dbReference type="EMBL" id="CAA9335360.1"/>
    </source>
</evidence>
<dbReference type="SUPFAM" id="SSF52151">
    <property type="entry name" value="FabD/lysophospholipase-like"/>
    <property type="match status" value="1"/>
</dbReference>
<dbReference type="Pfam" id="PF01734">
    <property type="entry name" value="Patatin"/>
    <property type="match status" value="1"/>
</dbReference>
<feature type="short sequence motif" description="DGA/G" evidence="2">
    <location>
        <begin position="202"/>
        <end position="204"/>
    </location>
</feature>
<accession>A0A6J4LLR5</accession>
<evidence type="ECO:0000256" key="3">
    <source>
        <dbReference type="SAM" id="MobiDB-lite"/>
    </source>
</evidence>
<evidence type="ECO:0000256" key="4">
    <source>
        <dbReference type="SAM" id="Phobius"/>
    </source>
</evidence>
<evidence type="ECO:0000256" key="1">
    <source>
        <dbReference type="ARBA" id="ARBA00023098"/>
    </source>
</evidence>
<feature type="transmembrane region" description="Helical" evidence="4">
    <location>
        <begin position="37"/>
        <end position="62"/>
    </location>
</feature>
<keyword evidence="1 2" id="KW-0443">Lipid metabolism</keyword>
<name>A0A6J4LLR5_9ACTN</name>
<proteinExistence type="predicted"/>
<evidence type="ECO:0000259" key="5">
    <source>
        <dbReference type="PROSITE" id="PS51635"/>
    </source>
</evidence>
<dbReference type="InterPro" id="IPR016035">
    <property type="entry name" value="Acyl_Trfase/lysoPLipase"/>
</dbReference>
<evidence type="ECO:0000256" key="2">
    <source>
        <dbReference type="PROSITE-ProRule" id="PRU01161"/>
    </source>
</evidence>
<dbReference type="GO" id="GO:0016020">
    <property type="term" value="C:membrane"/>
    <property type="evidence" value="ECO:0007669"/>
    <property type="project" value="TreeGrafter"/>
</dbReference>
<organism evidence="6">
    <name type="scientific">uncultured Frankineae bacterium</name>
    <dbReference type="NCBI Taxonomy" id="437475"/>
    <lineage>
        <taxon>Bacteria</taxon>
        <taxon>Bacillati</taxon>
        <taxon>Actinomycetota</taxon>
        <taxon>Actinomycetes</taxon>
        <taxon>Frankiales</taxon>
        <taxon>environmental samples</taxon>
    </lineage>
</organism>
<sequence>MQTGVVLGAGGVLGAAWTIGALAALQEQRGQDPREAAALVGTSAGSVLAAFLGCGVGVGVLLDHQRGIVNAEAPDLRPDPDTDSGGALPPLPRPGIGSPRGVLSTALRPWRITPMGALSAVLPQGRGSLQPVGALVDAVCPRGAWAGHPRTWVVAMDYDSGRRVVFGRDGAPHAGLRDAVMSSCAIPGWYAPVPIGGRRYVDGGVCSPTSLDLLAPLGLEEVVVLSPMTSFDYDRPTTLAGRMERRFRRLVTARLVGEIRKVTATGARVTVLCPGAEDLAAIGSNLMDPARRTRVLETSLRTSAAALRARRPAPVGS</sequence>
<gene>
    <name evidence="6" type="ORF">AVDCRST_MAG16-1541</name>
</gene>
<keyword evidence="4" id="KW-1133">Transmembrane helix</keyword>
<comment type="caution">
    <text evidence="2">Lacks conserved residue(s) required for the propagation of feature annotation.</text>
</comment>
<reference evidence="6" key="1">
    <citation type="submission" date="2020-02" db="EMBL/GenBank/DDBJ databases">
        <authorList>
            <person name="Meier V. D."/>
        </authorList>
    </citation>
    <scope>NUCLEOTIDE SEQUENCE</scope>
    <source>
        <strain evidence="6">AVDCRST_MAG16</strain>
    </source>
</reference>
<feature type="active site" description="Proton acceptor" evidence="2">
    <location>
        <position position="202"/>
    </location>
</feature>
<dbReference type="GO" id="GO:0019433">
    <property type="term" value="P:triglyceride catabolic process"/>
    <property type="evidence" value="ECO:0007669"/>
    <property type="project" value="TreeGrafter"/>
</dbReference>
<dbReference type="AlphaFoldDB" id="A0A6J4LLR5"/>
<dbReference type="PANTHER" id="PTHR12406">
    <property type="entry name" value="CALCIUM-INDEPENDENT PHOSPHOLIPASE A2 IPLA2 -RELATED"/>
    <property type="match status" value="1"/>
</dbReference>
<keyword evidence="2" id="KW-0442">Lipid degradation</keyword>
<dbReference type="InterPro" id="IPR002641">
    <property type="entry name" value="PNPLA_dom"/>
</dbReference>
<feature type="domain" description="PNPLA" evidence="5">
    <location>
        <begin position="6"/>
        <end position="215"/>
    </location>
</feature>
<keyword evidence="4" id="KW-0812">Transmembrane</keyword>